<accession>A0ABS3VVX4</accession>
<name>A0ABS3VVX4_MICEH</name>
<keyword evidence="1" id="KW-0472">Membrane</keyword>
<organism evidence="2 3">
    <name type="scientific">Micromonospora echinofusca</name>
    <dbReference type="NCBI Taxonomy" id="47858"/>
    <lineage>
        <taxon>Bacteria</taxon>
        <taxon>Bacillati</taxon>
        <taxon>Actinomycetota</taxon>
        <taxon>Actinomycetes</taxon>
        <taxon>Micromonosporales</taxon>
        <taxon>Micromonosporaceae</taxon>
        <taxon>Micromonospora</taxon>
    </lineage>
</organism>
<reference evidence="2 3" key="1">
    <citation type="submission" date="2019-12" db="EMBL/GenBank/DDBJ databases">
        <title>Whole genome sequencing of endophytic Actinobacterium Micromonospora sp. MPMI6T.</title>
        <authorList>
            <person name="Evv R."/>
            <person name="Podile A.R."/>
        </authorList>
    </citation>
    <scope>NUCLEOTIDE SEQUENCE [LARGE SCALE GENOMIC DNA]</scope>
    <source>
        <strain evidence="2 3">MPMI6</strain>
    </source>
</reference>
<evidence type="ECO:0000313" key="2">
    <source>
        <dbReference type="EMBL" id="MBO4208701.1"/>
    </source>
</evidence>
<feature type="transmembrane region" description="Helical" evidence="1">
    <location>
        <begin position="20"/>
        <end position="39"/>
    </location>
</feature>
<feature type="non-terminal residue" evidence="2">
    <location>
        <position position="1"/>
    </location>
</feature>
<gene>
    <name evidence="2" type="ORF">GSF22_22195</name>
</gene>
<comment type="caution">
    <text evidence="2">The sequence shown here is derived from an EMBL/GenBank/DDBJ whole genome shotgun (WGS) entry which is preliminary data.</text>
</comment>
<evidence type="ECO:0000256" key="1">
    <source>
        <dbReference type="SAM" id="Phobius"/>
    </source>
</evidence>
<keyword evidence="1" id="KW-1133">Transmembrane helix</keyword>
<evidence type="ECO:0000313" key="3">
    <source>
        <dbReference type="Proteomes" id="UP000823521"/>
    </source>
</evidence>
<sequence length="63" mass="6298">GVVLVAGARLYLGFNLASETVGAVLLGVAWTAVFMVAWATRDRAVGDAPPVAPVPVSPGVPAP</sequence>
<protein>
    <submittedName>
        <fullName evidence="2">DedA family protein</fullName>
    </submittedName>
</protein>
<proteinExistence type="predicted"/>
<keyword evidence="1" id="KW-0812">Transmembrane</keyword>
<dbReference type="EMBL" id="WVUH01000220">
    <property type="protein sequence ID" value="MBO4208701.1"/>
    <property type="molecule type" value="Genomic_DNA"/>
</dbReference>
<keyword evidence="3" id="KW-1185">Reference proteome</keyword>
<dbReference type="Proteomes" id="UP000823521">
    <property type="component" value="Unassembled WGS sequence"/>
</dbReference>